<name>A0A820UKG6_9BILA</name>
<dbReference type="EMBL" id="CAJOBR010007861">
    <property type="protein sequence ID" value="CAF4870295.1"/>
    <property type="molecule type" value="Genomic_DNA"/>
</dbReference>
<evidence type="ECO:0000313" key="5">
    <source>
        <dbReference type="EMBL" id="CAF4196734.1"/>
    </source>
</evidence>
<dbReference type="Proteomes" id="UP000663851">
    <property type="component" value="Unassembled WGS sequence"/>
</dbReference>
<dbReference type="Proteomes" id="UP000663838">
    <property type="component" value="Unassembled WGS sequence"/>
</dbReference>
<evidence type="ECO:0000313" key="9">
    <source>
        <dbReference type="Proteomes" id="UP000663838"/>
    </source>
</evidence>
<proteinExistence type="predicted"/>
<dbReference type="EMBL" id="CAJNYD010004812">
    <property type="protein sequence ID" value="CAF3635819.1"/>
    <property type="molecule type" value="Genomic_DNA"/>
</dbReference>
<dbReference type="Proteomes" id="UP000663865">
    <property type="component" value="Unassembled WGS sequence"/>
</dbReference>
<evidence type="ECO:0000313" key="6">
    <source>
        <dbReference type="EMBL" id="CAF4248827.1"/>
    </source>
</evidence>
<dbReference type="AlphaFoldDB" id="A0A820UKG6"/>
<dbReference type="EMBL" id="CAJNYV010005005">
    <property type="protein sequence ID" value="CAF3714822.1"/>
    <property type="molecule type" value="Genomic_DNA"/>
</dbReference>
<comment type="caution">
    <text evidence="7">The sequence shown here is derived from an EMBL/GenBank/DDBJ whole genome shotgun (WGS) entry which is preliminary data.</text>
</comment>
<reference evidence="7" key="1">
    <citation type="submission" date="2021-02" db="EMBL/GenBank/DDBJ databases">
        <authorList>
            <person name="Nowell W R."/>
        </authorList>
    </citation>
    <scope>NUCLEOTIDE SEQUENCE</scope>
</reference>
<dbReference type="Proteomes" id="UP000663872">
    <property type="component" value="Unassembled WGS sequence"/>
</dbReference>
<accession>A0A820UKG6</accession>
<sequence length="585" mass="68843">MTQLETLANELFIEVFEYLDGIHILCAFGDLNTRFNTLLLAHFSPYQLDFRSVSKYDFDLICQRYLPLIDDRVIQICFSNDIETPFLYHRFLLHNLTLNQFTILQSLSLVHIGSLEKINRIINESSLCTIHLKYLTITNYFTENSVHFDCLINQIWLLPRLIRCTLNSPSMVTQFSLSSLSTISSSIEYFSTVHLQFICDDISHLFEYTPRLRYLRVTLGYDYEVESSPKVPVALTALHLYARFSDIGLRCLLQNASHLLRLIVRTEDFYLNGHQWKHIIVNHLPNLQIVRFRMHFKCEENQNIQELIEALLNTFRTPFWLDDHGWFIQCQWDSQSVCDNIYFYTLPMFIDDLYVLDSRTCYKSTCPNDSFCYAYDSIQNILPQPNVDDRQRIPIHCPQIKSIKITLPIHENIWSVFATLNHLTSLHLSNQESSTYIEYQLESLLNQTSTLYSLVVNEHLALRLSSLKITNRSIRRVDCFERCECFHVFFNANECSKWIDSSLGHQCEVFCIKVENQDNIIDLVQKMPNLRALICECKRDKLSKGDTTSSDKDDFIERLKEDLPAKCIVNRDVRNYKRIRLWIEK</sequence>
<dbReference type="EMBL" id="CAJNYT010005390">
    <property type="protein sequence ID" value="CAF3741150.1"/>
    <property type="molecule type" value="Genomic_DNA"/>
</dbReference>
<evidence type="ECO:0000313" key="1">
    <source>
        <dbReference type="EMBL" id="CAF3534361.1"/>
    </source>
</evidence>
<evidence type="ECO:0000313" key="4">
    <source>
        <dbReference type="EMBL" id="CAF3741150.1"/>
    </source>
</evidence>
<evidence type="ECO:0000313" key="8">
    <source>
        <dbReference type="EMBL" id="CAF4870295.1"/>
    </source>
</evidence>
<dbReference type="Proteomes" id="UP000663862">
    <property type="component" value="Unassembled WGS sequence"/>
</dbReference>
<dbReference type="Proteomes" id="UP000663833">
    <property type="component" value="Unassembled WGS sequence"/>
</dbReference>
<dbReference type="Proteomes" id="UP000663869">
    <property type="component" value="Unassembled WGS sequence"/>
</dbReference>
<dbReference type="EMBL" id="CAJOBO010000340">
    <property type="protein sequence ID" value="CAF4196734.1"/>
    <property type="molecule type" value="Genomic_DNA"/>
</dbReference>
<dbReference type="EMBL" id="CAJOBS010000063">
    <property type="protein sequence ID" value="CAF4483835.1"/>
    <property type="molecule type" value="Genomic_DNA"/>
</dbReference>
<gene>
    <name evidence="1" type="ORF">FME351_LOCUS18643</name>
    <name evidence="4" type="ORF">GRG538_LOCUS30855</name>
    <name evidence="5" type="ORF">HFQ381_LOCUS7202</name>
    <name evidence="3" type="ORF">KIK155_LOCUS27578</name>
    <name evidence="2" type="ORF">LUA448_LOCUS32165</name>
    <name evidence="8" type="ORF">QYT958_LOCUS28597</name>
    <name evidence="7" type="ORF">TOA249_LOCUS2043</name>
    <name evidence="6" type="ORF">TSG867_LOCUS2947</name>
</gene>
<protein>
    <submittedName>
        <fullName evidence="7">Uncharacterized protein</fullName>
    </submittedName>
</protein>
<evidence type="ECO:0000313" key="7">
    <source>
        <dbReference type="EMBL" id="CAF4483835.1"/>
    </source>
</evidence>
<dbReference type="Proteomes" id="UP000663848">
    <property type="component" value="Unassembled WGS sequence"/>
</dbReference>
<dbReference type="EMBL" id="CAJNYU010002338">
    <property type="protein sequence ID" value="CAF3534361.1"/>
    <property type="molecule type" value="Genomic_DNA"/>
</dbReference>
<organism evidence="7 9">
    <name type="scientific">Rotaria socialis</name>
    <dbReference type="NCBI Taxonomy" id="392032"/>
    <lineage>
        <taxon>Eukaryota</taxon>
        <taxon>Metazoa</taxon>
        <taxon>Spiralia</taxon>
        <taxon>Gnathifera</taxon>
        <taxon>Rotifera</taxon>
        <taxon>Eurotatoria</taxon>
        <taxon>Bdelloidea</taxon>
        <taxon>Philodinida</taxon>
        <taxon>Philodinidae</taxon>
        <taxon>Rotaria</taxon>
    </lineage>
</organism>
<dbReference type="EMBL" id="CAJOBQ010000083">
    <property type="protein sequence ID" value="CAF4248827.1"/>
    <property type="molecule type" value="Genomic_DNA"/>
</dbReference>
<evidence type="ECO:0000313" key="3">
    <source>
        <dbReference type="EMBL" id="CAF3714822.1"/>
    </source>
</evidence>
<evidence type="ECO:0000313" key="2">
    <source>
        <dbReference type="EMBL" id="CAF3635819.1"/>
    </source>
</evidence>